<dbReference type="InterPro" id="IPR010451">
    <property type="entry name" value="Acetoacetate_decarboxylase"/>
</dbReference>
<dbReference type="EC" id="4.1.1.4" evidence="4"/>
<evidence type="ECO:0000256" key="3">
    <source>
        <dbReference type="ARBA" id="ARBA00023270"/>
    </source>
</evidence>
<dbReference type="RefSeq" id="WP_094091479.1">
    <property type="nucleotide sequence ID" value="NZ_CP016397.1"/>
</dbReference>
<dbReference type="InterPro" id="IPR023653">
    <property type="entry name" value="Acetoacetate_decarboxylase_bac"/>
</dbReference>
<evidence type="ECO:0000256" key="2">
    <source>
        <dbReference type="ARBA" id="ARBA00023239"/>
    </source>
</evidence>
<dbReference type="InterPro" id="IPR023375">
    <property type="entry name" value="ADC_dom_sf"/>
</dbReference>
<dbReference type="Proteomes" id="UP000201728">
    <property type="component" value="Chromosome"/>
</dbReference>
<evidence type="ECO:0000313" key="6">
    <source>
        <dbReference type="Proteomes" id="UP000201728"/>
    </source>
</evidence>
<gene>
    <name evidence="4 5" type="primary">adc</name>
    <name evidence="5" type="ORF">clem_10470</name>
</gene>
<dbReference type="SUPFAM" id="SSF160104">
    <property type="entry name" value="Acetoacetate decarboxylase-like"/>
    <property type="match status" value="1"/>
</dbReference>
<dbReference type="GO" id="GO:0047602">
    <property type="term" value="F:acetoacetate decarboxylase activity"/>
    <property type="evidence" value="ECO:0007669"/>
    <property type="project" value="UniProtKB-UniRule"/>
</dbReference>
<comment type="function">
    <text evidence="4">Catalyzes the conversion of acetoacetate to acetone and carbon dioxide.</text>
</comment>
<dbReference type="OrthoDB" id="1633687at2"/>
<keyword evidence="2 4" id="KW-0456">Lyase</keyword>
<dbReference type="Pfam" id="PF06314">
    <property type="entry name" value="ADC"/>
    <property type="match status" value="1"/>
</dbReference>
<dbReference type="EMBL" id="CP016397">
    <property type="protein sequence ID" value="ASQ46640.1"/>
    <property type="molecule type" value="Genomic_DNA"/>
</dbReference>
<protein>
    <recommendedName>
        <fullName evidence="4">Acetoacetate decarboxylase</fullName>
        <shortName evidence="4">AAD</shortName>
        <shortName evidence="4">ADC</shortName>
        <ecNumber evidence="4">4.1.1.4</ecNumber>
    </recommendedName>
</protein>
<organism evidence="5 6">
    <name type="scientific">Legionella clemsonensis</name>
    <dbReference type="NCBI Taxonomy" id="1867846"/>
    <lineage>
        <taxon>Bacteria</taxon>
        <taxon>Pseudomonadati</taxon>
        <taxon>Pseudomonadota</taxon>
        <taxon>Gammaproteobacteria</taxon>
        <taxon>Legionellales</taxon>
        <taxon>Legionellaceae</taxon>
        <taxon>Legionella</taxon>
    </lineage>
</organism>
<sequence length="245" mass="27814">MNESQIRENAFAMPFASPSYPRGPYRFINREYLIITYETEMDLLREIVPAPLEVTEPLVKFEVIRMPDSTGFGDYTESGQVIPVRYQGKEGGYTHAMYLDDHPPIAGGREIWGFPKKLARPHLTVEKETLLGTLDYGHNRIATATMGYKYQTLDLKKVAQAMVTPSYLLKIIPHVDGSTRICELVEYHLEDVTIKGAWTGPAQLELFHHALAPVARLPVKKVINGMHFVSDLTLPYGRVVYDYLK</sequence>
<dbReference type="NCBIfam" id="NF002614">
    <property type="entry name" value="PRK02265.1"/>
    <property type="match status" value="1"/>
</dbReference>
<accession>A0A222P468</accession>
<evidence type="ECO:0000256" key="1">
    <source>
        <dbReference type="ARBA" id="ARBA00022793"/>
    </source>
</evidence>
<feature type="active site" description="Schiff-base intermediate with acetoacetate" evidence="4">
    <location>
        <position position="116"/>
    </location>
</feature>
<proteinExistence type="inferred from homology"/>
<evidence type="ECO:0000313" key="5">
    <source>
        <dbReference type="EMBL" id="ASQ46640.1"/>
    </source>
</evidence>
<keyword evidence="3 4" id="KW-0704">Schiff base</keyword>
<reference evidence="6" key="1">
    <citation type="submission" date="2016-07" db="EMBL/GenBank/DDBJ databases">
        <authorList>
            <person name="Florea S."/>
            <person name="Webb J.S."/>
            <person name="Jaromczyk J."/>
            <person name="Schardl C.L."/>
        </authorList>
    </citation>
    <scope>NUCLEOTIDE SEQUENCE [LARGE SCALE GENOMIC DNA]</scope>
    <source>
        <strain evidence="6">CDC-D5610</strain>
    </source>
</reference>
<evidence type="ECO:0000256" key="4">
    <source>
        <dbReference type="HAMAP-Rule" id="MF_00597"/>
    </source>
</evidence>
<name>A0A222P468_9GAMM</name>
<dbReference type="KEGG" id="lcd:clem_10470"/>
<keyword evidence="1 4" id="KW-0210">Decarboxylase</keyword>
<dbReference type="Gene3D" id="2.40.400.10">
    <property type="entry name" value="Acetoacetate decarboxylase-like"/>
    <property type="match status" value="1"/>
</dbReference>
<dbReference type="AlphaFoldDB" id="A0A222P468"/>
<keyword evidence="6" id="KW-1185">Reference proteome</keyword>
<dbReference type="HAMAP" id="MF_00597">
    <property type="entry name" value="ADC"/>
    <property type="match status" value="1"/>
</dbReference>
<comment type="catalytic activity">
    <reaction evidence="4">
        <text>acetoacetate + H(+) = acetone + CO2</text>
        <dbReference type="Rhea" id="RHEA:19729"/>
        <dbReference type="ChEBI" id="CHEBI:13705"/>
        <dbReference type="ChEBI" id="CHEBI:15347"/>
        <dbReference type="ChEBI" id="CHEBI:15378"/>
        <dbReference type="ChEBI" id="CHEBI:16526"/>
        <dbReference type="EC" id="4.1.1.4"/>
    </reaction>
</comment>
<comment type="similarity">
    <text evidence="4">Belongs to the ADC family.</text>
</comment>